<keyword evidence="6" id="KW-1185">Reference proteome</keyword>
<reference evidence="6" key="1">
    <citation type="submission" date="2019-03" db="EMBL/GenBank/DDBJ databases">
        <title>Snf2 controls pulcherriminic acid biosynthesis and connects pigmentation and antifungal activity of the yeast Metschnikowia pulcherrima.</title>
        <authorList>
            <person name="Gore-Lloyd D."/>
            <person name="Sumann I."/>
            <person name="Brachmann A.O."/>
            <person name="Schneeberger K."/>
            <person name="Ortiz-Merino R.A."/>
            <person name="Moreno-Beltran M."/>
            <person name="Schlaefli M."/>
            <person name="Kirner P."/>
            <person name="Santos Kron A."/>
            <person name="Wolfe K.H."/>
            <person name="Piel J."/>
            <person name="Ahrens C.H."/>
            <person name="Henk D."/>
            <person name="Freimoser F.M."/>
        </authorList>
    </citation>
    <scope>NUCLEOTIDE SEQUENCE [LARGE SCALE GENOMIC DNA]</scope>
    <source>
        <strain evidence="6">APC 1.2</strain>
    </source>
</reference>
<dbReference type="Proteomes" id="UP000292447">
    <property type="component" value="Chromosome V"/>
</dbReference>
<evidence type="ECO:0000256" key="1">
    <source>
        <dbReference type="ARBA" id="ARBA00005613"/>
    </source>
</evidence>
<sequence length="218" mass="25092">MGLILTDFFEPISYEDKDTEVIVCNECLSHLCLSSLVLLDQFWGLSGDAYLVEKLINITRENEDIESSMRTGVYIINKIKCLQCRIVLGWQYKKSFKYSEYYKEGKYVIEKKYIRLITNNCTTAHLTEQAKLLKRRRSSASIASSLAEEENPLATFRSRIEADDYDFKGAIAVKGDTRRTSVSNFRDGISHLLTRTRLQSEKNDLDEHDEAADTFLES</sequence>
<dbReference type="STRING" id="2163413.A0A4P6XTU0"/>
<dbReference type="InterPro" id="IPR004910">
    <property type="entry name" value="Yippee/Mis18/Cereblon"/>
</dbReference>
<dbReference type="InterPro" id="IPR034751">
    <property type="entry name" value="Yippee"/>
</dbReference>
<feature type="domain" description="Yippee" evidence="4">
    <location>
        <begin position="20"/>
        <end position="118"/>
    </location>
</feature>
<dbReference type="GO" id="GO:0046872">
    <property type="term" value="F:metal ion binding"/>
    <property type="evidence" value="ECO:0007669"/>
    <property type="project" value="UniProtKB-KW"/>
</dbReference>
<dbReference type="InterPro" id="IPR039058">
    <property type="entry name" value="Yippee_fam"/>
</dbReference>
<name>A0A4P6XTU0_9ASCO</name>
<proteinExistence type="inferred from homology"/>
<evidence type="ECO:0000313" key="5">
    <source>
        <dbReference type="EMBL" id="QBM89876.1"/>
    </source>
</evidence>
<gene>
    <name evidence="5" type="primary">MPUL0E01100</name>
    <name evidence="5" type="ORF">METSCH_E01100</name>
</gene>
<dbReference type="PANTHER" id="PTHR13848">
    <property type="entry name" value="PROTEIN YIPPEE-LIKE CG15309-RELATED"/>
    <property type="match status" value="1"/>
</dbReference>
<keyword evidence="3" id="KW-0862">Zinc</keyword>
<evidence type="ECO:0000256" key="3">
    <source>
        <dbReference type="ARBA" id="ARBA00022833"/>
    </source>
</evidence>
<evidence type="ECO:0000313" key="6">
    <source>
        <dbReference type="Proteomes" id="UP000292447"/>
    </source>
</evidence>
<comment type="similarity">
    <text evidence="1">Belongs to the yippee family.</text>
</comment>
<keyword evidence="2" id="KW-0479">Metal-binding</keyword>
<evidence type="ECO:0000259" key="4">
    <source>
        <dbReference type="PROSITE" id="PS51792"/>
    </source>
</evidence>
<keyword evidence="5" id="KW-0238">DNA-binding</keyword>
<organism evidence="5 6">
    <name type="scientific">Metschnikowia aff. pulcherrima</name>
    <dbReference type="NCBI Taxonomy" id="2163413"/>
    <lineage>
        <taxon>Eukaryota</taxon>
        <taxon>Fungi</taxon>
        <taxon>Dikarya</taxon>
        <taxon>Ascomycota</taxon>
        <taxon>Saccharomycotina</taxon>
        <taxon>Pichiomycetes</taxon>
        <taxon>Metschnikowiaceae</taxon>
        <taxon>Metschnikowia</taxon>
    </lineage>
</organism>
<dbReference type="GO" id="GO:0003677">
    <property type="term" value="F:DNA binding"/>
    <property type="evidence" value="ECO:0007669"/>
    <property type="project" value="UniProtKB-KW"/>
</dbReference>
<accession>A0A4P6XTU0</accession>
<evidence type="ECO:0000256" key="2">
    <source>
        <dbReference type="ARBA" id="ARBA00022723"/>
    </source>
</evidence>
<dbReference type="EMBL" id="CP034460">
    <property type="protein sequence ID" value="QBM89876.1"/>
    <property type="molecule type" value="Genomic_DNA"/>
</dbReference>
<protein>
    <submittedName>
        <fullName evidence="5">Yippee zinc-binding/DNA-binding /Mis18, centromere assembly</fullName>
    </submittedName>
</protein>
<dbReference type="AlphaFoldDB" id="A0A4P6XTU0"/>
<dbReference type="Pfam" id="PF03226">
    <property type="entry name" value="Yippee-Mis18"/>
    <property type="match status" value="1"/>
</dbReference>
<dbReference type="PROSITE" id="PS51792">
    <property type="entry name" value="YIPPEE"/>
    <property type="match status" value="1"/>
</dbReference>